<accession>A0ABS7XL96</accession>
<dbReference type="InterPro" id="IPR029033">
    <property type="entry name" value="His_PPase_superfam"/>
</dbReference>
<dbReference type="CDD" id="cd07067">
    <property type="entry name" value="HP_PGM_like"/>
    <property type="match status" value="1"/>
</dbReference>
<dbReference type="RefSeq" id="WP_224462087.1">
    <property type="nucleotide sequence ID" value="NZ_JAIQZE010000016.1"/>
</dbReference>
<protein>
    <submittedName>
        <fullName evidence="1">Histidine phosphatase family protein</fullName>
    </submittedName>
</protein>
<comment type="caution">
    <text evidence="1">The sequence shown here is derived from an EMBL/GenBank/DDBJ whole genome shotgun (WGS) entry which is preliminary data.</text>
</comment>
<sequence>MKRLIFVRHGKSSWDSPVEDKERKLKERAYKDADHVISAFKAHLDFSLEVFSSPATRALKTAKLFKNQLDIEDQHFHVIPQLYTFDSDEVLQFIRNIDDGVNNVMLFGHNPAYTELVNRLGSLQTDNLPTTGLVSIIFEIESWKQIQKGETHLYLFPKNLR</sequence>
<dbReference type="Gene3D" id="3.40.50.1240">
    <property type="entry name" value="Phosphoglycerate mutase-like"/>
    <property type="match status" value="1"/>
</dbReference>
<name>A0ABS7XL96_9FLAO</name>
<dbReference type="EMBL" id="JAIQZE010000016">
    <property type="protein sequence ID" value="MBZ9779757.1"/>
    <property type="molecule type" value="Genomic_DNA"/>
</dbReference>
<proteinExistence type="predicted"/>
<keyword evidence="2" id="KW-1185">Reference proteome</keyword>
<gene>
    <name evidence="1" type="ORF">LB452_12580</name>
</gene>
<evidence type="ECO:0000313" key="2">
    <source>
        <dbReference type="Proteomes" id="UP001199314"/>
    </source>
</evidence>
<dbReference type="SUPFAM" id="SSF53254">
    <property type="entry name" value="Phosphoglycerate mutase-like"/>
    <property type="match status" value="1"/>
</dbReference>
<dbReference type="Proteomes" id="UP001199314">
    <property type="component" value="Unassembled WGS sequence"/>
</dbReference>
<reference evidence="2" key="1">
    <citation type="submission" date="2023-07" db="EMBL/GenBank/DDBJ databases">
        <title>Novel species isolated from saline lakes on Tibetan Plateau.</title>
        <authorList>
            <person name="Lu H."/>
        </authorList>
    </citation>
    <scope>NUCLEOTIDE SEQUENCE [LARGE SCALE GENOMIC DNA]</scope>
    <source>
        <strain evidence="2">CAK8W</strain>
    </source>
</reference>
<evidence type="ECO:0000313" key="1">
    <source>
        <dbReference type="EMBL" id="MBZ9779757.1"/>
    </source>
</evidence>
<organism evidence="1 2">
    <name type="scientific">Psychroflexus longus</name>
    <dbReference type="NCBI Taxonomy" id="2873596"/>
    <lineage>
        <taxon>Bacteria</taxon>
        <taxon>Pseudomonadati</taxon>
        <taxon>Bacteroidota</taxon>
        <taxon>Flavobacteriia</taxon>
        <taxon>Flavobacteriales</taxon>
        <taxon>Flavobacteriaceae</taxon>
        <taxon>Psychroflexus</taxon>
    </lineage>
</organism>
<dbReference type="Pfam" id="PF00300">
    <property type="entry name" value="His_Phos_1"/>
    <property type="match status" value="1"/>
</dbReference>
<dbReference type="InterPro" id="IPR013078">
    <property type="entry name" value="His_Pase_superF_clade-1"/>
</dbReference>